<keyword evidence="3" id="KW-1185">Reference proteome</keyword>
<dbReference type="InterPro" id="IPR014922">
    <property type="entry name" value="YdhG-like"/>
</dbReference>
<dbReference type="Pfam" id="PF08818">
    <property type="entry name" value="DUF1801"/>
    <property type="match status" value="1"/>
</dbReference>
<reference evidence="2 3" key="1">
    <citation type="submission" date="2019-03" db="EMBL/GenBank/DDBJ databases">
        <title>Genomic Encyclopedia of Type Strains, Phase IV (KMG-IV): sequencing the most valuable type-strain genomes for metagenomic binning, comparative biology and taxonomic classification.</title>
        <authorList>
            <person name="Goeker M."/>
        </authorList>
    </citation>
    <scope>NUCLEOTIDE SEQUENCE [LARGE SCALE GENOMIC DNA]</scope>
    <source>
        <strain evidence="2 3">DSM 21944</strain>
    </source>
</reference>
<evidence type="ECO:0000259" key="1">
    <source>
        <dbReference type="Pfam" id="PF08818"/>
    </source>
</evidence>
<dbReference type="Gene3D" id="3.90.1150.200">
    <property type="match status" value="1"/>
</dbReference>
<comment type="caution">
    <text evidence="2">The sequence shown here is derived from an EMBL/GenBank/DDBJ whole genome shotgun (WGS) entry which is preliminary data.</text>
</comment>
<accession>A0A4R3LLU0</accession>
<organism evidence="2 3">
    <name type="scientific">Pseudofulvimonas gallinarii</name>
    <dbReference type="NCBI Taxonomy" id="634155"/>
    <lineage>
        <taxon>Bacteria</taxon>
        <taxon>Pseudomonadati</taxon>
        <taxon>Pseudomonadota</taxon>
        <taxon>Gammaproteobacteria</taxon>
        <taxon>Lysobacterales</taxon>
        <taxon>Rhodanobacteraceae</taxon>
        <taxon>Pseudofulvimonas</taxon>
    </lineage>
</organism>
<evidence type="ECO:0000313" key="2">
    <source>
        <dbReference type="EMBL" id="TCT01262.1"/>
    </source>
</evidence>
<gene>
    <name evidence="2" type="ORF">EDC25_101120</name>
</gene>
<proteinExistence type="predicted"/>
<dbReference type="SUPFAM" id="SSF159888">
    <property type="entry name" value="YdhG-like"/>
    <property type="match status" value="1"/>
</dbReference>
<name>A0A4R3LLU0_9GAMM</name>
<dbReference type="EMBL" id="SMAF01000001">
    <property type="protein sequence ID" value="TCT01262.1"/>
    <property type="molecule type" value="Genomic_DNA"/>
</dbReference>
<feature type="domain" description="YdhG-like" evidence="1">
    <location>
        <begin position="20"/>
        <end position="99"/>
    </location>
</feature>
<dbReference type="Pfam" id="PF13376">
    <property type="entry name" value="OmdA"/>
    <property type="match status" value="1"/>
</dbReference>
<dbReference type="Proteomes" id="UP000294599">
    <property type="component" value="Unassembled WGS sequence"/>
</dbReference>
<dbReference type="RefSeq" id="WP_123521819.1">
    <property type="nucleotide sequence ID" value="NZ_JBHLWF010000005.1"/>
</dbReference>
<dbReference type="AlphaFoldDB" id="A0A4R3LLU0"/>
<evidence type="ECO:0000313" key="3">
    <source>
        <dbReference type="Proteomes" id="UP000294599"/>
    </source>
</evidence>
<sequence>MSSHEPRIDAYIERQAAFARPILEELRRRVHSACPQVDETIKWGAPAFTYQGKLLGVMAGFKQHAAFNLWHGKQVVDADAAAQEGMGQYGRLETLKDLPGKRETTQHVRADMALIEGGATAASGRTPKPPPELPADLGKAMRGNKPALVAWKAFTPGKQREYSDWITSARTEDTRARRVAQAVEWIQEGKSRHWKYQNC</sequence>
<protein>
    <submittedName>
        <fullName evidence="2">Uncharacterized protein YdeI (YjbR/CyaY-like superfamily)</fullName>
    </submittedName>
</protein>
<dbReference type="OrthoDB" id="7619808at2"/>